<dbReference type="EMBL" id="CM009290">
    <property type="protein sequence ID" value="RQO84221.1"/>
    <property type="molecule type" value="Genomic_DNA"/>
</dbReference>
<dbReference type="AlphaFoldDB" id="A0A3N7F9B0"/>
<dbReference type="InParanoid" id="A0A3N7F9B0"/>
<keyword evidence="2" id="KW-1185">Reference proteome</keyword>
<accession>A0A3N7F9B0</accession>
<protein>
    <submittedName>
        <fullName evidence="1">Uncharacterized protein</fullName>
    </submittedName>
</protein>
<gene>
    <name evidence="1" type="ORF">POPTR_001G003566</name>
</gene>
<evidence type="ECO:0000313" key="1">
    <source>
        <dbReference type="EMBL" id="RQO84221.1"/>
    </source>
</evidence>
<proteinExistence type="predicted"/>
<name>A0A3N7F9B0_POPTR</name>
<reference evidence="1 2" key="1">
    <citation type="journal article" date="2006" name="Science">
        <title>The genome of black cottonwood, Populus trichocarpa (Torr. &amp; Gray).</title>
        <authorList>
            <person name="Tuskan G.A."/>
            <person name="Difazio S."/>
            <person name="Jansson S."/>
            <person name="Bohlmann J."/>
            <person name="Grigoriev I."/>
            <person name="Hellsten U."/>
            <person name="Putnam N."/>
            <person name="Ralph S."/>
            <person name="Rombauts S."/>
            <person name="Salamov A."/>
            <person name="Schein J."/>
            <person name="Sterck L."/>
            <person name="Aerts A."/>
            <person name="Bhalerao R.R."/>
            <person name="Bhalerao R.P."/>
            <person name="Blaudez D."/>
            <person name="Boerjan W."/>
            <person name="Brun A."/>
            <person name="Brunner A."/>
            <person name="Busov V."/>
            <person name="Campbell M."/>
            <person name="Carlson J."/>
            <person name="Chalot M."/>
            <person name="Chapman J."/>
            <person name="Chen G.L."/>
            <person name="Cooper D."/>
            <person name="Coutinho P.M."/>
            <person name="Couturier J."/>
            <person name="Covert S."/>
            <person name="Cronk Q."/>
            <person name="Cunningham R."/>
            <person name="Davis J."/>
            <person name="Degroeve S."/>
            <person name="Dejardin A."/>
            <person name="Depamphilis C."/>
            <person name="Detter J."/>
            <person name="Dirks B."/>
            <person name="Dubchak I."/>
            <person name="Duplessis S."/>
            <person name="Ehlting J."/>
            <person name="Ellis B."/>
            <person name="Gendler K."/>
            <person name="Goodstein D."/>
            <person name="Gribskov M."/>
            <person name="Grimwood J."/>
            <person name="Groover A."/>
            <person name="Gunter L."/>
            <person name="Hamberger B."/>
            <person name="Heinze B."/>
            <person name="Helariutta Y."/>
            <person name="Henrissat B."/>
            <person name="Holligan D."/>
            <person name="Holt R."/>
            <person name="Huang W."/>
            <person name="Islam-Faridi N."/>
            <person name="Jones S."/>
            <person name="Jones-Rhoades M."/>
            <person name="Jorgensen R."/>
            <person name="Joshi C."/>
            <person name="Kangasjarvi J."/>
            <person name="Karlsson J."/>
            <person name="Kelleher C."/>
            <person name="Kirkpatrick R."/>
            <person name="Kirst M."/>
            <person name="Kohler A."/>
            <person name="Kalluri U."/>
            <person name="Larimer F."/>
            <person name="Leebens-Mack J."/>
            <person name="Leple J.C."/>
            <person name="Locascio P."/>
            <person name="Lou Y."/>
            <person name="Lucas S."/>
            <person name="Martin F."/>
            <person name="Montanini B."/>
            <person name="Napoli C."/>
            <person name="Nelson D.R."/>
            <person name="Nelson C."/>
            <person name="Nieminen K."/>
            <person name="Nilsson O."/>
            <person name="Pereda V."/>
            <person name="Peter G."/>
            <person name="Philippe R."/>
            <person name="Pilate G."/>
            <person name="Poliakov A."/>
            <person name="Razumovskaya J."/>
            <person name="Richardson P."/>
            <person name="Rinaldi C."/>
            <person name="Ritland K."/>
            <person name="Rouze P."/>
            <person name="Ryaboy D."/>
            <person name="Schmutz J."/>
            <person name="Schrader J."/>
            <person name="Segerman B."/>
            <person name="Shin H."/>
            <person name="Siddiqui A."/>
            <person name="Sterky F."/>
            <person name="Terry A."/>
            <person name="Tsai C.J."/>
            <person name="Uberbacher E."/>
            <person name="Unneberg P."/>
            <person name="Vahala J."/>
            <person name="Wall K."/>
            <person name="Wessler S."/>
            <person name="Yang G."/>
            <person name="Yin T."/>
            <person name="Douglas C."/>
            <person name="Marra M."/>
            <person name="Sandberg G."/>
            <person name="Van de Peer Y."/>
            <person name="Rokhsar D."/>
        </authorList>
    </citation>
    <scope>NUCLEOTIDE SEQUENCE [LARGE SCALE GENOMIC DNA]</scope>
    <source>
        <strain evidence="2">cv. Nisqually</strain>
    </source>
</reference>
<evidence type="ECO:0000313" key="2">
    <source>
        <dbReference type="Proteomes" id="UP000006729"/>
    </source>
</evidence>
<dbReference type="Proteomes" id="UP000006729">
    <property type="component" value="Chromosome 1"/>
</dbReference>
<sequence length="37" mass="4118">MCLCICNTIEGYVHFELGSSRTPLVGDDCFLSYTCLL</sequence>
<organism evidence="1 2">
    <name type="scientific">Populus trichocarpa</name>
    <name type="common">Western balsam poplar</name>
    <name type="synonym">Populus balsamifera subsp. trichocarpa</name>
    <dbReference type="NCBI Taxonomy" id="3694"/>
    <lineage>
        <taxon>Eukaryota</taxon>
        <taxon>Viridiplantae</taxon>
        <taxon>Streptophyta</taxon>
        <taxon>Embryophyta</taxon>
        <taxon>Tracheophyta</taxon>
        <taxon>Spermatophyta</taxon>
        <taxon>Magnoliopsida</taxon>
        <taxon>eudicotyledons</taxon>
        <taxon>Gunneridae</taxon>
        <taxon>Pentapetalae</taxon>
        <taxon>rosids</taxon>
        <taxon>fabids</taxon>
        <taxon>Malpighiales</taxon>
        <taxon>Salicaceae</taxon>
        <taxon>Saliceae</taxon>
        <taxon>Populus</taxon>
    </lineage>
</organism>